<evidence type="ECO:0000256" key="5">
    <source>
        <dbReference type="SAM" id="MobiDB-lite"/>
    </source>
</evidence>
<feature type="disulfide bond" evidence="4">
    <location>
        <begin position="181"/>
        <end position="195"/>
    </location>
</feature>
<dbReference type="SUPFAM" id="SSF54556">
    <property type="entry name" value="Chitinase insertion domain"/>
    <property type="match status" value="1"/>
</dbReference>
<dbReference type="EMBL" id="JAZHXI010000006">
    <property type="protein sequence ID" value="KAL2070912.1"/>
    <property type="molecule type" value="Genomic_DNA"/>
</dbReference>
<evidence type="ECO:0000256" key="1">
    <source>
        <dbReference type="ARBA" id="ARBA00008682"/>
    </source>
</evidence>
<protein>
    <recommendedName>
        <fullName evidence="2">chitinase</fullName>
        <ecNumber evidence="2">3.2.1.14</ecNumber>
    </recommendedName>
</protein>
<dbReference type="PANTHER" id="PTHR11177:SF333">
    <property type="entry name" value="CHITINASE"/>
    <property type="match status" value="1"/>
</dbReference>
<reference evidence="9 10" key="1">
    <citation type="journal article" date="2024" name="Commun. Biol.">
        <title>Comparative genomic analysis of thermophilic fungi reveals convergent evolutionary adaptations and gene losses.</title>
        <authorList>
            <person name="Steindorff A.S."/>
            <person name="Aguilar-Pontes M.V."/>
            <person name="Robinson A.J."/>
            <person name="Andreopoulos B."/>
            <person name="LaButti K."/>
            <person name="Kuo A."/>
            <person name="Mondo S."/>
            <person name="Riley R."/>
            <person name="Otillar R."/>
            <person name="Haridas S."/>
            <person name="Lipzen A."/>
            <person name="Grimwood J."/>
            <person name="Schmutz J."/>
            <person name="Clum A."/>
            <person name="Reid I.D."/>
            <person name="Moisan M.C."/>
            <person name="Butler G."/>
            <person name="Nguyen T.T.M."/>
            <person name="Dewar K."/>
            <person name="Conant G."/>
            <person name="Drula E."/>
            <person name="Henrissat B."/>
            <person name="Hansel C."/>
            <person name="Singer S."/>
            <person name="Hutchinson M.I."/>
            <person name="de Vries R.P."/>
            <person name="Natvig D.O."/>
            <person name="Powell A.J."/>
            <person name="Tsang A."/>
            <person name="Grigoriev I.V."/>
        </authorList>
    </citation>
    <scope>NUCLEOTIDE SEQUENCE [LARGE SCALE GENOMIC DNA]</scope>
    <source>
        <strain evidence="9 10">CBS 494.80</strain>
    </source>
</reference>
<accession>A0ABR4CLT7</accession>
<feature type="domain" description="Chitin-binding type-1" evidence="7">
    <location>
        <begin position="124"/>
        <end position="161"/>
    </location>
</feature>
<feature type="chain" id="PRO_5045752784" description="chitinase" evidence="6">
    <location>
        <begin position="21"/>
        <end position="1058"/>
    </location>
</feature>
<dbReference type="Gene3D" id="3.40.390.10">
    <property type="entry name" value="Collagenase (Catalytic Domain)"/>
    <property type="match status" value="1"/>
</dbReference>
<dbReference type="InterPro" id="IPR011583">
    <property type="entry name" value="Chitinase_II/V-like_cat"/>
</dbReference>
<keyword evidence="4" id="KW-1015">Disulfide bond</keyword>
<feature type="disulfide bond" evidence="4">
    <location>
        <begin position="137"/>
        <end position="151"/>
    </location>
</feature>
<evidence type="ECO:0000256" key="6">
    <source>
        <dbReference type="SAM" id="SignalP"/>
    </source>
</evidence>
<feature type="region of interest" description="Disordered" evidence="5">
    <location>
        <begin position="51"/>
        <end position="101"/>
    </location>
</feature>
<evidence type="ECO:0000313" key="10">
    <source>
        <dbReference type="Proteomes" id="UP001595075"/>
    </source>
</evidence>
<dbReference type="InterPro" id="IPR029070">
    <property type="entry name" value="Chitinase_insertion_sf"/>
</dbReference>
<dbReference type="SUPFAM" id="SSF51445">
    <property type="entry name" value="(Trans)glycosidases"/>
    <property type="match status" value="1"/>
</dbReference>
<feature type="disulfide bond" evidence="4">
    <location>
        <begin position="176"/>
        <end position="188"/>
    </location>
</feature>
<feature type="disulfide bond" evidence="4">
    <location>
        <begin position="155"/>
        <end position="159"/>
    </location>
</feature>
<keyword evidence="3 4" id="KW-0147">Chitin-binding</keyword>
<dbReference type="Pfam" id="PF00187">
    <property type="entry name" value="Chitin_bind_1"/>
    <property type="match status" value="1"/>
</dbReference>
<dbReference type="InterPro" id="IPR036861">
    <property type="entry name" value="Endochitinase-like_sf"/>
</dbReference>
<evidence type="ECO:0000256" key="3">
    <source>
        <dbReference type="ARBA" id="ARBA00022669"/>
    </source>
</evidence>
<dbReference type="Gene3D" id="3.30.60.10">
    <property type="entry name" value="Endochitinase-like"/>
    <property type="match status" value="1"/>
</dbReference>
<feature type="domain" description="Chitin-binding type-1" evidence="7">
    <location>
        <begin position="162"/>
        <end position="216"/>
    </location>
</feature>
<dbReference type="InterPro" id="IPR024079">
    <property type="entry name" value="MetalloPept_cat_dom_sf"/>
</dbReference>
<gene>
    <name evidence="9" type="ORF">VTL71DRAFT_13938</name>
</gene>
<proteinExistence type="inferred from homology"/>
<dbReference type="CDD" id="cd00035">
    <property type="entry name" value="ChtBD1"/>
    <property type="match status" value="2"/>
</dbReference>
<organism evidence="9 10">
    <name type="scientific">Oculimacula yallundae</name>
    <dbReference type="NCBI Taxonomy" id="86028"/>
    <lineage>
        <taxon>Eukaryota</taxon>
        <taxon>Fungi</taxon>
        <taxon>Dikarya</taxon>
        <taxon>Ascomycota</taxon>
        <taxon>Pezizomycotina</taxon>
        <taxon>Leotiomycetes</taxon>
        <taxon>Helotiales</taxon>
        <taxon>Ploettnerulaceae</taxon>
        <taxon>Oculimacula</taxon>
    </lineage>
</organism>
<dbReference type="Pfam" id="PF00704">
    <property type="entry name" value="Glyco_hydro_18"/>
    <property type="match status" value="1"/>
</dbReference>
<evidence type="ECO:0000313" key="9">
    <source>
        <dbReference type="EMBL" id="KAL2070912.1"/>
    </source>
</evidence>
<dbReference type="SUPFAM" id="SSF57016">
    <property type="entry name" value="Plant lectins/antimicrobial peptides"/>
    <property type="match status" value="1"/>
</dbReference>
<dbReference type="Gene3D" id="3.20.20.80">
    <property type="entry name" value="Glycosidases"/>
    <property type="match status" value="1"/>
</dbReference>
<sequence>MRSPTGIIASALTFVSLLESLSPALIFAEANHGQIDPYRLIGRNIRVPDLSDSGSVVKRQNESTSDNTTSDLSWRDAISFGNTHQNPAQAPPQPMPVFENSSTSFSGMFGRDVDFSPLQRRDGALHCDNGPCVDGSCCGKDGICGYGPIYCGSGCRSQCDATAMCGEDSKDADVPCGMNLCCSATGWCGTTEVYCKNADPIHNTLPCQAGYGGCAIYSAPKCDARAESSAGRTVGSKFSSRPDYQSWNVRNRKCGTKTPSQLDTTGYTHLFYSFAFMDPSTFHVVPAHADDETIMKEFTGLAKPGLQTWIAIGGFDFSDPGPTHTTWSDMVSTKANRAAFIGSVQSFMDTHGFTGVDLDWEYPGELKRGGREMTDTRNFVSLVKEMRAAFGQKYGISLTLAPDYWYLRWFDAKAMESSVDFFGFMAYDLHGPWDTDVLALGSKVRGQADIRDISKNTTPLWFAGLDPKKINFGTALYGRGYTLSDASCTGLMCPFSGPSKPQGCVAEAGVMSLSDIKKIIKERNLTPVYLYDSMMKQITWDDQWIGYDDEETIADKKRFASSMCFEGGTMVWSIDFQEDTKLDNGGGDAQVGSGPIKGKPWGGSGIGIDKPLFDTPFSGFIGCSNEQTRGIVSAWKDVIALVQIPATFDINAHRPASVIPQCQGICDPGVLEQRIWGADIGDRLSDAAQIHEVYKNIKAMTTSDSVTGHIQIRCKDLEQKGDPNPALCGNTFGIIISLFIPFPDPETFSFLQTNLLISGKSIGGYARSTSLDYRDNVIVMCYPFFAAETISGMTRWFDDGSWDSKNSNLMYSQGQVLLHELSHLAAICGKYPTVVIDKYVEWAPGNAGPDTRYLWHQERREASKAQAMAHAFECECVADNYAWYATLKFFEAQYGTARAQYTKRDDDEDKDDVPAPSTGPPPKTKAVNIVLVFTVVNTRLIVQWLFYSVPYGTSSVCMGSPVPVAAYPIDQKGLPWYALDFLPTGTFDFKIEGDGDCQYKNDGTGNPGALWCSGTAHKCRLIYHGPNDNHLDTVECTNLPNPGSRGNIKHREFITCEW</sequence>
<dbReference type="PROSITE" id="PS50941">
    <property type="entry name" value="CHIT_BIND_I_2"/>
    <property type="match status" value="2"/>
</dbReference>
<dbReference type="InterPro" id="IPR018371">
    <property type="entry name" value="Chitin-binding_1_CS"/>
</dbReference>
<evidence type="ECO:0000259" key="8">
    <source>
        <dbReference type="PROSITE" id="PS51910"/>
    </source>
</evidence>
<evidence type="ECO:0000259" key="7">
    <source>
        <dbReference type="PROSITE" id="PS50941"/>
    </source>
</evidence>
<evidence type="ECO:0000256" key="4">
    <source>
        <dbReference type="PROSITE-ProRule" id="PRU00261"/>
    </source>
</evidence>
<dbReference type="InterPro" id="IPR001223">
    <property type="entry name" value="Glyco_hydro18_cat"/>
</dbReference>
<dbReference type="InterPro" id="IPR001002">
    <property type="entry name" value="Chitin-bd_1"/>
</dbReference>
<dbReference type="PANTHER" id="PTHR11177">
    <property type="entry name" value="CHITINASE"/>
    <property type="match status" value="1"/>
</dbReference>
<dbReference type="EC" id="3.2.1.14" evidence="2"/>
<feature type="compositionally biased region" description="Polar residues" evidence="5">
    <location>
        <begin position="62"/>
        <end position="72"/>
    </location>
</feature>
<keyword evidence="6" id="KW-0732">Signal</keyword>
<dbReference type="Proteomes" id="UP001595075">
    <property type="component" value="Unassembled WGS sequence"/>
</dbReference>
<dbReference type="SMART" id="SM00270">
    <property type="entry name" value="ChtBD1"/>
    <property type="match status" value="2"/>
</dbReference>
<dbReference type="SMART" id="SM00636">
    <property type="entry name" value="Glyco_18"/>
    <property type="match status" value="1"/>
</dbReference>
<keyword evidence="10" id="KW-1185">Reference proteome</keyword>
<dbReference type="PROSITE" id="PS51910">
    <property type="entry name" value="GH18_2"/>
    <property type="match status" value="1"/>
</dbReference>
<feature type="domain" description="GH18" evidence="8">
    <location>
        <begin position="238"/>
        <end position="593"/>
    </location>
</feature>
<dbReference type="PROSITE" id="PS00026">
    <property type="entry name" value="CHIT_BIND_I_1"/>
    <property type="match status" value="1"/>
</dbReference>
<dbReference type="InterPro" id="IPR050314">
    <property type="entry name" value="Glycosyl_Hydrlase_18"/>
</dbReference>
<dbReference type="InterPro" id="IPR017853">
    <property type="entry name" value="GH"/>
</dbReference>
<dbReference type="Gene3D" id="3.10.50.10">
    <property type="match status" value="1"/>
</dbReference>
<name>A0ABR4CLT7_9HELO</name>
<comment type="caution">
    <text evidence="4">Lacks conserved residue(s) required for the propagation of feature annotation.</text>
</comment>
<comment type="similarity">
    <text evidence="1">Belongs to the glycosyl hydrolase 18 family. Chitinase class V subfamily.</text>
</comment>
<feature type="region of interest" description="Disordered" evidence="5">
    <location>
        <begin position="901"/>
        <end position="921"/>
    </location>
</feature>
<comment type="caution">
    <text evidence="9">The sequence shown here is derived from an EMBL/GenBank/DDBJ whole genome shotgun (WGS) entry which is preliminary data.</text>
</comment>
<feature type="disulfide bond" evidence="4">
    <location>
        <begin position="132"/>
        <end position="144"/>
    </location>
</feature>
<evidence type="ECO:0000256" key="2">
    <source>
        <dbReference type="ARBA" id="ARBA00012729"/>
    </source>
</evidence>
<feature type="signal peptide" evidence="6">
    <location>
        <begin position="1"/>
        <end position="20"/>
    </location>
</feature>